<dbReference type="EnsemblPlants" id="Pp3c5_15400V3.9">
    <property type="protein sequence ID" value="Pp3c5_15400V3.9"/>
    <property type="gene ID" value="Pp3c5_15400"/>
</dbReference>
<dbReference type="AlphaFoldDB" id="A0A7I4DQC5"/>
<gene>
    <name evidence="4" type="primary">LOC112282687</name>
</gene>
<reference evidence="4" key="3">
    <citation type="submission" date="2020-12" db="UniProtKB">
        <authorList>
            <consortium name="EnsemblPlants"/>
        </authorList>
    </citation>
    <scope>IDENTIFICATION</scope>
</reference>
<dbReference type="Gramene" id="Pp3c5_15400V3.5">
    <property type="protein sequence ID" value="Pp3c5_15400V3.5"/>
    <property type="gene ID" value="Pp3c5_15400"/>
</dbReference>
<comment type="similarity">
    <text evidence="1">Belongs to the protein kinase superfamily. ADCK protein kinase family.</text>
</comment>
<dbReference type="EnsemblPlants" id="Pp3c5_15400V3.6">
    <property type="protein sequence ID" value="Pp3c5_15400V3.6"/>
    <property type="gene ID" value="Pp3c5_15400"/>
</dbReference>
<dbReference type="PANTHER" id="PTHR10566">
    <property type="entry name" value="CHAPERONE-ACTIVITY OF BC1 COMPLEX CABC1 -RELATED"/>
    <property type="match status" value="1"/>
</dbReference>
<accession>A0A7I4DQC5</accession>
<dbReference type="OrthoDB" id="427480at2759"/>
<dbReference type="GeneID" id="112282687"/>
<protein>
    <recommendedName>
        <fullName evidence="3">Protein kinase domain-containing protein</fullName>
    </recommendedName>
</protein>
<dbReference type="InterPro" id="IPR011009">
    <property type="entry name" value="Kinase-like_dom_sf"/>
</dbReference>
<evidence type="ECO:0000256" key="2">
    <source>
        <dbReference type="SAM" id="MobiDB-lite"/>
    </source>
</evidence>
<dbReference type="GO" id="GO:0005524">
    <property type="term" value="F:ATP binding"/>
    <property type="evidence" value="ECO:0007669"/>
    <property type="project" value="InterPro"/>
</dbReference>
<dbReference type="PROSITE" id="PS50011">
    <property type="entry name" value="PROTEIN_KINASE_DOM"/>
    <property type="match status" value="1"/>
</dbReference>
<dbReference type="KEGG" id="ppp:112282687"/>
<dbReference type="EnsemblPlants" id="Pp3c5_15400V3.11">
    <property type="protein sequence ID" value="Pp3c5_15400V3.11"/>
    <property type="gene ID" value="Pp3c5_15400"/>
</dbReference>
<dbReference type="Pfam" id="PF03109">
    <property type="entry name" value="ABC1"/>
    <property type="match status" value="1"/>
</dbReference>
<dbReference type="EnsemblPlants" id="Pp3c5_15400V3.5">
    <property type="protein sequence ID" value="Pp3c5_15400V3.5"/>
    <property type="gene ID" value="Pp3c5_15400"/>
</dbReference>
<evidence type="ECO:0000313" key="4">
    <source>
        <dbReference type="EnsemblPlants" id="Pp3c5_15400V3.5"/>
    </source>
</evidence>
<organism evidence="4 5">
    <name type="scientific">Physcomitrium patens</name>
    <name type="common">Spreading-leaved earth moss</name>
    <name type="synonym">Physcomitrella patens</name>
    <dbReference type="NCBI Taxonomy" id="3218"/>
    <lineage>
        <taxon>Eukaryota</taxon>
        <taxon>Viridiplantae</taxon>
        <taxon>Streptophyta</taxon>
        <taxon>Embryophyta</taxon>
        <taxon>Bryophyta</taxon>
        <taxon>Bryophytina</taxon>
        <taxon>Bryopsida</taxon>
        <taxon>Funariidae</taxon>
        <taxon>Funariales</taxon>
        <taxon>Funariaceae</taxon>
        <taxon>Physcomitrium</taxon>
    </lineage>
</organism>
<dbReference type="InterPro" id="IPR000719">
    <property type="entry name" value="Prot_kinase_dom"/>
</dbReference>
<dbReference type="SUPFAM" id="SSF56112">
    <property type="entry name" value="Protein kinase-like (PK-like)"/>
    <property type="match status" value="1"/>
</dbReference>
<dbReference type="EMBL" id="ABEU02000005">
    <property type="status" value="NOT_ANNOTATED_CDS"/>
    <property type="molecule type" value="Genomic_DNA"/>
</dbReference>
<dbReference type="Gramene" id="Pp3c5_15400V3.9">
    <property type="protein sequence ID" value="Pp3c5_15400V3.9"/>
    <property type="gene ID" value="Pp3c5_15400"/>
</dbReference>
<dbReference type="EnsemblPlants" id="Pp3c5_15400V3.10">
    <property type="protein sequence ID" value="Pp3c5_15400V3.10"/>
    <property type="gene ID" value="Pp3c5_15400"/>
</dbReference>
<dbReference type="Gene3D" id="1.10.510.10">
    <property type="entry name" value="Transferase(Phosphotransferase) domain 1"/>
    <property type="match status" value="1"/>
</dbReference>
<sequence>MAILAPHNCNAIIGNFPSTKSSHAGPKSSTCVYGGVALYAREGIHLSSNVFRRNFQDNFKGFWRRNSNKISPINKSVQKKHYDCVVPVCFMEKLQAVYMAQCCLQHLNTDTLLAVVDPAIDNIKSSPEVQHALHSIQSVSHYSTALHLREFLTAALDHVEQFTSHIMKTFDNIGVNTSTNQQLVDQIWVSMTSDHANMRAGAIPGGTPALLTSIATLTVVVSSALESKGDFSEGRDLPLRYDADLIAAYFKKRPMDIAMRSTKIMFECSNLTFNILLDKYLGRERQMEQVRARELVELITRLGPTAVKIGQALSIRPDIMPQVYLEQLQKLQDRVPPFSNDEAKQIILESLGRPAEEMFEEMSEHPIAAASLGQVYKAKLRENGVPVAIKVQRPGVLEGISRDLFLLRIGASIFQKVPIVQSDMTGLLDSWAFRFFDELDYVNEAHNAIQFLENMNSLPQVTVPEMFLKYTSRKVLTSAWVVGDKLSDSNAADLSMITTAMNCYLVQLLESGFLHADPHPGNLLKTPDGRLCVLDFGLMTTVTEDQRYTLIEFISHLMNSDYPRVADDLVRLGFVPEDKADPAKTAAAVPQLTRVMSQLLQGGGIRKINVQQMTEDITKVAKDYIFVIPPYFALILRAFSVLEGIGLDIDPDYSIVNACYPYVSKRLLTDDSPRTRLALKYFLYGESTQLDIQRVEALASGFQSFRDIMTMSHGGPALPPPKVNYLDPTAKEALKLLFAPEGSYIQELILTEVVRAVDALSREALAELWQFFSQRLNLSSTLAIPGSWPLPSFIFGGVLGGRQMAQLSPEDYKSLDLVRRLWMLVEPHLMRPSTATEFADIAQDVGPVVKDLLPGVRTIAQRFAIMLFQRQALRLADDLDGRHSVRGWDEDPAAFARRIRPFQARLQPPNPQPRKQLPQLTGR</sequence>
<dbReference type="Gramene" id="Pp3c5_15400V3.7">
    <property type="protein sequence ID" value="Pp3c5_15400V3.7"/>
    <property type="gene ID" value="Pp3c5_15400"/>
</dbReference>
<feature type="domain" description="Protein kinase" evidence="3">
    <location>
        <begin position="361"/>
        <end position="690"/>
    </location>
</feature>
<dbReference type="RefSeq" id="XP_024376409.1">
    <property type="nucleotide sequence ID" value="XM_024520641.2"/>
</dbReference>
<dbReference type="OMA" id="YTEITFR"/>
<dbReference type="GO" id="GO:0004672">
    <property type="term" value="F:protein kinase activity"/>
    <property type="evidence" value="ECO:0000318"/>
    <property type="project" value="GO_Central"/>
</dbReference>
<evidence type="ECO:0000259" key="3">
    <source>
        <dbReference type="PROSITE" id="PS50011"/>
    </source>
</evidence>
<dbReference type="CDD" id="cd05121">
    <property type="entry name" value="ABC1_ADCK3-like"/>
    <property type="match status" value="1"/>
</dbReference>
<dbReference type="Gramene" id="Pp3c5_15400V3.8">
    <property type="protein sequence ID" value="Pp3c5_15400V3.8"/>
    <property type="gene ID" value="Pp3c5_15400"/>
</dbReference>
<reference evidence="4 5" key="1">
    <citation type="journal article" date="2008" name="Science">
        <title>The Physcomitrella genome reveals evolutionary insights into the conquest of land by plants.</title>
        <authorList>
            <person name="Rensing S."/>
            <person name="Lang D."/>
            <person name="Zimmer A."/>
            <person name="Terry A."/>
            <person name="Salamov A."/>
            <person name="Shapiro H."/>
            <person name="Nishiyama T."/>
            <person name="Perroud P.-F."/>
            <person name="Lindquist E."/>
            <person name="Kamisugi Y."/>
            <person name="Tanahashi T."/>
            <person name="Sakakibara K."/>
            <person name="Fujita T."/>
            <person name="Oishi K."/>
            <person name="Shin-I T."/>
            <person name="Kuroki Y."/>
            <person name="Toyoda A."/>
            <person name="Suzuki Y."/>
            <person name="Hashimoto A."/>
            <person name="Yamaguchi K."/>
            <person name="Sugano A."/>
            <person name="Kohara Y."/>
            <person name="Fujiyama A."/>
            <person name="Anterola A."/>
            <person name="Aoki S."/>
            <person name="Ashton N."/>
            <person name="Barbazuk W.B."/>
            <person name="Barker E."/>
            <person name="Bennetzen J."/>
            <person name="Bezanilla M."/>
            <person name="Blankenship R."/>
            <person name="Cho S.H."/>
            <person name="Dutcher S."/>
            <person name="Estelle M."/>
            <person name="Fawcett J.A."/>
            <person name="Gundlach H."/>
            <person name="Hanada K."/>
            <person name="Heyl A."/>
            <person name="Hicks K.A."/>
            <person name="Hugh J."/>
            <person name="Lohr M."/>
            <person name="Mayer K."/>
            <person name="Melkozernov A."/>
            <person name="Murata T."/>
            <person name="Nelson D."/>
            <person name="Pils B."/>
            <person name="Prigge M."/>
            <person name="Reiss B."/>
            <person name="Renner T."/>
            <person name="Rombauts S."/>
            <person name="Rushton P."/>
            <person name="Sanderfoot A."/>
            <person name="Schween G."/>
            <person name="Shiu S.-H."/>
            <person name="Stueber K."/>
            <person name="Theodoulou F.L."/>
            <person name="Tu H."/>
            <person name="Van de Peer Y."/>
            <person name="Verrier P.J."/>
            <person name="Waters E."/>
            <person name="Wood A."/>
            <person name="Yang L."/>
            <person name="Cove D."/>
            <person name="Cuming A."/>
            <person name="Hasebe M."/>
            <person name="Lucas S."/>
            <person name="Mishler D.B."/>
            <person name="Reski R."/>
            <person name="Grigoriev I."/>
            <person name="Quatrano R.S."/>
            <person name="Boore J.L."/>
        </authorList>
    </citation>
    <scope>NUCLEOTIDE SEQUENCE [LARGE SCALE GENOMIC DNA]</scope>
    <source>
        <strain evidence="4 5">cv. Gransden 2004</strain>
    </source>
</reference>
<keyword evidence="5" id="KW-1185">Reference proteome</keyword>
<dbReference type="InterPro" id="IPR050154">
    <property type="entry name" value="UbiB_kinase"/>
</dbReference>
<dbReference type="Proteomes" id="UP000006727">
    <property type="component" value="Chromosome 5"/>
</dbReference>
<dbReference type="EnsemblPlants" id="Pp3c5_15400V3.7">
    <property type="protein sequence ID" value="Pp3c5_15400V3.7"/>
    <property type="gene ID" value="Pp3c5_15400"/>
</dbReference>
<dbReference type="Gramene" id="Pp3c5_15400V3.10">
    <property type="protein sequence ID" value="Pp3c5_15400V3.10"/>
    <property type="gene ID" value="Pp3c5_15400"/>
</dbReference>
<dbReference type="PANTHER" id="PTHR10566:SF118">
    <property type="entry name" value="PROTEIN KINASE DOMAIN-CONTAINING PROTEIN"/>
    <property type="match status" value="1"/>
</dbReference>
<reference evidence="4 5" key="2">
    <citation type="journal article" date="2018" name="Plant J.">
        <title>The Physcomitrella patens chromosome-scale assembly reveals moss genome structure and evolution.</title>
        <authorList>
            <person name="Lang D."/>
            <person name="Ullrich K.K."/>
            <person name="Murat F."/>
            <person name="Fuchs J."/>
            <person name="Jenkins J."/>
            <person name="Haas F.B."/>
            <person name="Piednoel M."/>
            <person name="Gundlach H."/>
            <person name="Van Bel M."/>
            <person name="Meyberg R."/>
            <person name="Vives C."/>
            <person name="Morata J."/>
            <person name="Symeonidi A."/>
            <person name="Hiss M."/>
            <person name="Muchero W."/>
            <person name="Kamisugi Y."/>
            <person name="Saleh O."/>
            <person name="Blanc G."/>
            <person name="Decker E.L."/>
            <person name="van Gessel N."/>
            <person name="Grimwood J."/>
            <person name="Hayes R.D."/>
            <person name="Graham S.W."/>
            <person name="Gunter L.E."/>
            <person name="McDaniel S.F."/>
            <person name="Hoernstein S.N.W."/>
            <person name="Larsson A."/>
            <person name="Li F.W."/>
            <person name="Perroud P.F."/>
            <person name="Phillips J."/>
            <person name="Ranjan P."/>
            <person name="Rokshar D.S."/>
            <person name="Rothfels C.J."/>
            <person name="Schneider L."/>
            <person name="Shu S."/>
            <person name="Stevenson D.W."/>
            <person name="Thummler F."/>
            <person name="Tillich M."/>
            <person name="Villarreal Aguilar J.C."/>
            <person name="Widiez T."/>
            <person name="Wong G.K."/>
            <person name="Wymore A."/>
            <person name="Zhang Y."/>
            <person name="Zimmer A.D."/>
            <person name="Quatrano R.S."/>
            <person name="Mayer K.F.X."/>
            <person name="Goodstein D."/>
            <person name="Casacuberta J.M."/>
            <person name="Vandepoele K."/>
            <person name="Reski R."/>
            <person name="Cuming A.C."/>
            <person name="Tuskan G.A."/>
            <person name="Maumus F."/>
            <person name="Salse J."/>
            <person name="Schmutz J."/>
            <person name="Rensing S.A."/>
        </authorList>
    </citation>
    <scope>NUCLEOTIDE SEQUENCE [LARGE SCALE GENOMIC DNA]</scope>
    <source>
        <strain evidence="4 5">cv. Gransden 2004</strain>
    </source>
</reference>
<proteinExistence type="inferred from homology"/>
<feature type="region of interest" description="Disordered" evidence="2">
    <location>
        <begin position="903"/>
        <end position="923"/>
    </location>
</feature>
<dbReference type="Gramene" id="Pp3c5_15400V3.6">
    <property type="protein sequence ID" value="Pp3c5_15400V3.6"/>
    <property type="gene ID" value="Pp3c5_15400"/>
</dbReference>
<dbReference type="InterPro" id="IPR004147">
    <property type="entry name" value="ABC1_dom"/>
</dbReference>
<dbReference type="RefSeq" id="XP_024376408.1">
    <property type="nucleotide sequence ID" value="XM_024520640.2"/>
</dbReference>
<evidence type="ECO:0000313" key="5">
    <source>
        <dbReference type="Proteomes" id="UP000006727"/>
    </source>
</evidence>
<dbReference type="Gramene" id="Pp3c5_15400V3.11">
    <property type="protein sequence ID" value="Pp3c5_15400V3.11"/>
    <property type="gene ID" value="Pp3c5_15400"/>
</dbReference>
<dbReference type="RefSeq" id="XP_073390278.1">
    <property type="nucleotide sequence ID" value="XM_073534177.1"/>
</dbReference>
<dbReference type="EnsemblPlants" id="Pp3c5_15400V3.8">
    <property type="protein sequence ID" value="Pp3c5_15400V3.8"/>
    <property type="gene ID" value="Pp3c5_15400"/>
</dbReference>
<dbReference type="RefSeq" id="XP_024376410.1">
    <property type="nucleotide sequence ID" value="XM_024520642.2"/>
</dbReference>
<name>A0A7I4DQC5_PHYPA</name>
<evidence type="ECO:0000256" key="1">
    <source>
        <dbReference type="ARBA" id="ARBA00009670"/>
    </source>
</evidence>